<name>A0A8E2AS34_9APHY</name>
<gene>
    <name evidence="1" type="ORF">OBBRIDRAFT_879713</name>
</gene>
<protein>
    <submittedName>
        <fullName evidence="1">Uncharacterized protein</fullName>
    </submittedName>
</protein>
<sequence length="146" mass="16490">MFLSEQDAHGFDEVYDGSERISTKHNMCKYPTCFIRPGTLAVVEFKLIKYWSKKYSTYGTQLQLGAIYYLNDADPEVVRLAEERQRQMPQTLILLSSFVASVTVKKGCEVGSMARVSLPSLKILFFTGVSLQHHSNAAHARQGPLR</sequence>
<keyword evidence="2" id="KW-1185">Reference proteome</keyword>
<accession>A0A8E2AS34</accession>
<dbReference type="Proteomes" id="UP000250043">
    <property type="component" value="Unassembled WGS sequence"/>
</dbReference>
<proteinExistence type="predicted"/>
<dbReference type="EMBL" id="KV722416">
    <property type="protein sequence ID" value="OCH89928.1"/>
    <property type="molecule type" value="Genomic_DNA"/>
</dbReference>
<evidence type="ECO:0000313" key="2">
    <source>
        <dbReference type="Proteomes" id="UP000250043"/>
    </source>
</evidence>
<organism evidence="1 2">
    <name type="scientific">Obba rivulosa</name>
    <dbReference type="NCBI Taxonomy" id="1052685"/>
    <lineage>
        <taxon>Eukaryota</taxon>
        <taxon>Fungi</taxon>
        <taxon>Dikarya</taxon>
        <taxon>Basidiomycota</taxon>
        <taxon>Agaricomycotina</taxon>
        <taxon>Agaricomycetes</taxon>
        <taxon>Polyporales</taxon>
        <taxon>Gelatoporiaceae</taxon>
        <taxon>Obba</taxon>
    </lineage>
</organism>
<evidence type="ECO:0000313" key="1">
    <source>
        <dbReference type="EMBL" id="OCH89928.1"/>
    </source>
</evidence>
<dbReference type="AlphaFoldDB" id="A0A8E2AS34"/>
<reference evidence="1 2" key="1">
    <citation type="submission" date="2016-07" db="EMBL/GenBank/DDBJ databases">
        <title>Draft genome of the white-rot fungus Obba rivulosa 3A-2.</title>
        <authorList>
            <consortium name="DOE Joint Genome Institute"/>
            <person name="Miettinen O."/>
            <person name="Riley R."/>
            <person name="Acob R."/>
            <person name="Barry K."/>
            <person name="Cullen D."/>
            <person name="De Vries R."/>
            <person name="Hainaut M."/>
            <person name="Hatakka A."/>
            <person name="Henrissat B."/>
            <person name="Hilden K."/>
            <person name="Kuo R."/>
            <person name="Labutti K."/>
            <person name="Lipzen A."/>
            <person name="Makela M.R."/>
            <person name="Sandor L."/>
            <person name="Spatafora J.W."/>
            <person name="Grigoriev I.V."/>
            <person name="Hibbett D.S."/>
        </authorList>
    </citation>
    <scope>NUCLEOTIDE SEQUENCE [LARGE SCALE GENOMIC DNA]</scope>
    <source>
        <strain evidence="1 2">3A-2</strain>
    </source>
</reference>